<dbReference type="InterPro" id="IPR006461">
    <property type="entry name" value="PLAC_motif_containing"/>
</dbReference>
<dbReference type="Proteomes" id="UP001642483">
    <property type="component" value="Unassembled WGS sequence"/>
</dbReference>
<evidence type="ECO:0000313" key="2">
    <source>
        <dbReference type="EMBL" id="CAK8672360.1"/>
    </source>
</evidence>
<sequence>MNYPPQHYEINPHARPIYSAGMQTLAPPNVIVAQPSNNQPPIIVNNNQIVQTKTDLAANPQWSTSMFDCFQDLPSCCLGFFCPQCLGCWIAARYNETCCLGWFGPATLVALRTKIRADNKIRGTICDDCICMSFCQQLTLCQMARELNHKGYV</sequence>
<comment type="caution">
    <text evidence="2">The sequence shown here is derived from an EMBL/GenBank/DDBJ whole genome shotgun (WGS) entry which is preliminary data.</text>
</comment>
<organism evidence="2 3">
    <name type="scientific">Clavelina lepadiformis</name>
    <name type="common">Light-bulb sea squirt</name>
    <name type="synonym">Ascidia lepadiformis</name>
    <dbReference type="NCBI Taxonomy" id="159417"/>
    <lineage>
        <taxon>Eukaryota</taxon>
        <taxon>Metazoa</taxon>
        <taxon>Chordata</taxon>
        <taxon>Tunicata</taxon>
        <taxon>Ascidiacea</taxon>
        <taxon>Aplousobranchia</taxon>
        <taxon>Clavelinidae</taxon>
        <taxon>Clavelina</taxon>
    </lineage>
</organism>
<name>A0ABP0F1P1_CLALP</name>
<dbReference type="Pfam" id="PF04749">
    <property type="entry name" value="PLAC8"/>
    <property type="match status" value="1"/>
</dbReference>
<gene>
    <name evidence="2" type="ORF">CVLEPA_LOCUS1315</name>
</gene>
<comment type="similarity">
    <text evidence="1">Belongs to the cornifelin family.</text>
</comment>
<protein>
    <submittedName>
        <fullName evidence="2">Uncharacterized protein</fullName>
    </submittedName>
</protein>
<evidence type="ECO:0000256" key="1">
    <source>
        <dbReference type="ARBA" id="ARBA00009024"/>
    </source>
</evidence>
<proteinExistence type="inferred from homology"/>
<dbReference type="PANTHER" id="PTHR15907">
    <property type="entry name" value="DUF614 FAMILY PROTEIN-RELATED"/>
    <property type="match status" value="1"/>
</dbReference>
<dbReference type="EMBL" id="CAWYQH010000001">
    <property type="protein sequence ID" value="CAK8672360.1"/>
    <property type="molecule type" value="Genomic_DNA"/>
</dbReference>
<keyword evidence="3" id="KW-1185">Reference proteome</keyword>
<evidence type="ECO:0000313" key="3">
    <source>
        <dbReference type="Proteomes" id="UP001642483"/>
    </source>
</evidence>
<reference evidence="2 3" key="1">
    <citation type="submission" date="2024-02" db="EMBL/GenBank/DDBJ databases">
        <authorList>
            <person name="Daric V."/>
            <person name="Darras S."/>
        </authorList>
    </citation>
    <scope>NUCLEOTIDE SEQUENCE [LARGE SCALE GENOMIC DNA]</scope>
</reference>
<accession>A0ABP0F1P1</accession>
<dbReference type="NCBIfam" id="TIGR01571">
    <property type="entry name" value="A_thal_Cys_rich"/>
    <property type="match status" value="1"/>
</dbReference>